<feature type="compositionally biased region" description="Polar residues" evidence="1">
    <location>
        <begin position="344"/>
        <end position="361"/>
    </location>
</feature>
<dbReference type="OrthoDB" id="5485224at2"/>
<dbReference type="Pfam" id="PF20245">
    <property type="entry name" value="DUF6600"/>
    <property type="match status" value="1"/>
</dbReference>
<evidence type="ECO:0000313" key="3">
    <source>
        <dbReference type="EMBL" id="PUV22670.1"/>
    </source>
</evidence>
<keyword evidence="4" id="KW-1185">Reference proteome</keyword>
<feature type="region of interest" description="Disordered" evidence="1">
    <location>
        <begin position="230"/>
        <end position="507"/>
    </location>
</feature>
<feature type="compositionally biased region" description="Polar residues" evidence="1">
    <location>
        <begin position="382"/>
        <end position="468"/>
    </location>
</feature>
<comment type="caution">
    <text evidence="3">The sequence shown here is derived from an EMBL/GenBank/DDBJ whole genome shotgun (WGS) entry which is preliminary data.</text>
</comment>
<dbReference type="EMBL" id="QCXX01000006">
    <property type="protein sequence ID" value="PUV22670.1"/>
    <property type="molecule type" value="Genomic_DNA"/>
</dbReference>
<sequence length="507" mass="57267">MKNLRNIKYWALGLIGVASFTSCTTSMAQRGGYNTGYNNYNNSGVSFQTFYDELSPYGQWVNDPNYGYVWIPDAGPDFQPYATNGYWSMTDYGNTWVSNYDWGWAPFHYGRWNYNDRYGWGWVPDYEWGPAWVNWRQSNDYYGWAPLGPGMNINVSVNIPMNFWTFVSVNHFMNRNMDRYYVNRRNYNSIYNRTTVINNTTIINNNYYVGGPRRSDIERYTGRSVTVNRIANADRPGSARSSNSRTRTNEISMYRPTVDRNTRSSARPTNVVDASTRTRNNNSAISDRNNRVISNRDNINSRSGNRELYIDNSGNASVRSRNDANSNGSTRSSTDNNSRTRDNGATNRNNVGTTPNSNNYDFRTRSDRQSNPANNNNPTSTGRTRQGNTVDAISSRGSQPTTTPQRNGNYESGNSRTRSSQPVYQPAQPAQNRSYETSNSRTRSSQPVNQATQPVQNRSYENTRTRSSAPAVDRSGSAHGGSSSAPRSRSSEGASRSSGGSERTRTR</sequence>
<evidence type="ECO:0000256" key="2">
    <source>
        <dbReference type="SAM" id="SignalP"/>
    </source>
</evidence>
<evidence type="ECO:0008006" key="5">
    <source>
        <dbReference type="Google" id="ProtNLM"/>
    </source>
</evidence>
<keyword evidence="2" id="KW-0732">Signal</keyword>
<feature type="compositionally biased region" description="Low complexity" evidence="1">
    <location>
        <begin position="370"/>
        <end position="381"/>
    </location>
</feature>
<feature type="compositionally biased region" description="Low complexity" evidence="1">
    <location>
        <begin position="474"/>
        <end position="501"/>
    </location>
</feature>
<dbReference type="InterPro" id="IPR046535">
    <property type="entry name" value="DUF6600"/>
</dbReference>
<organism evidence="3 4">
    <name type="scientific">Sphingobacterium athyrii</name>
    <dbReference type="NCBI Taxonomy" id="2152717"/>
    <lineage>
        <taxon>Bacteria</taxon>
        <taxon>Pseudomonadati</taxon>
        <taxon>Bacteroidota</taxon>
        <taxon>Sphingobacteriia</taxon>
        <taxon>Sphingobacteriales</taxon>
        <taxon>Sphingobacteriaceae</taxon>
        <taxon>Sphingobacterium</taxon>
    </lineage>
</organism>
<feature type="signal peptide" evidence="2">
    <location>
        <begin position="1"/>
        <end position="28"/>
    </location>
</feature>
<evidence type="ECO:0000313" key="4">
    <source>
        <dbReference type="Proteomes" id="UP000250831"/>
    </source>
</evidence>
<dbReference type="PROSITE" id="PS51257">
    <property type="entry name" value="PROKAR_LIPOPROTEIN"/>
    <property type="match status" value="1"/>
</dbReference>
<gene>
    <name evidence="3" type="ORF">DCO56_20970</name>
</gene>
<reference evidence="3 4" key="1">
    <citation type="submission" date="2018-04" db="EMBL/GenBank/DDBJ databases">
        <title>Sphingobacterium sp. M46 Genome.</title>
        <authorList>
            <person name="Cheng J."/>
            <person name="Li Y."/>
        </authorList>
    </citation>
    <scope>NUCLEOTIDE SEQUENCE [LARGE SCALE GENOMIC DNA]</scope>
    <source>
        <strain evidence="3 4">M46</strain>
    </source>
</reference>
<evidence type="ECO:0000256" key="1">
    <source>
        <dbReference type="SAM" id="MobiDB-lite"/>
    </source>
</evidence>
<feature type="compositionally biased region" description="Polar residues" evidence="1">
    <location>
        <begin position="263"/>
        <end position="303"/>
    </location>
</feature>
<dbReference type="Proteomes" id="UP000250831">
    <property type="component" value="Unassembled WGS sequence"/>
</dbReference>
<feature type="compositionally biased region" description="Low complexity" evidence="1">
    <location>
        <begin position="325"/>
        <end position="337"/>
    </location>
</feature>
<feature type="chain" id="PRO_5016710076" description="Prolyl-tRNA synthetase" evidence="2">
    <location>
        <begin position="29"/>
        <end position="507"/>
    </location>
</feature>
<protein>
    <recommendedName>
        <fullName evidence="5">Prolyl-tRNA synthetase</fullName>
    </recommendedName>
</protein>
<dbReference type="RefSeq" id="WP_108635699.1">
    <property type="nucleotide sequence ID" value="NZ_QCXX01000006.1"/>
</dbReference>
<accession>A0A363NPM5</accession>
<name>A0A363NPM5_9SPHI</name>
<proteinExistence type="predicted"/>
<dbReference type="AlphaFoldDB" id="A0A363NPM5"/>